<evidence type="ECO:0000313" key="17">
    <source>
        <dbReference type="Proteomes" id="UP000551327"/>
    </source>
</evidence>
<evidence type="ECO:0000259" key="15">
    <source>
        <dbReference type="Pfam" id="PF07715"/>
    </source>
</evidence>
<comment type="similarity">
    <text evidence="11 12">Belongs to the TonB-dependent receptor family.</text>
</comment>
<sequence length="773" mass="83547">MTSKGFRRLLLTGAAMAAMPAAAQQAAAPDSNDQAEIVVTAQNRAENVQDVPIAINVISAEQVEKAGVTDFSGVERLAPTVQITNDTVLTRVTVRGVGTNDNAETQDQSIAVNIDGEYLNRPTVLNASLFDLERVEVLRGPQGTLYGRNATGGAINFITRKPGQDLALNGAVSYGNFNALLVQGGLDVPLGDIGGLRFAGSVSRRNGFLFHPNINARSGDDNTRAGRISLRLKPSSALTVDLSGELVRIDTIPMNQAFVNFNADGIGPTAAGCASPGGGWVEISPLSPGTQCIPANTNFLPGVNRSRYDAPLGGNNGLGFNRQESIALRGRVAYDLGAAMLTYTGGYRTTSQVGDTNLSPRYTFKGFQNDVDTQSHELRLNGTTGGIIWQLGGFHFRENLEIDRGLYSAPFNGYINYFSRPFVKTRSWAAFGQVDVPLTEQLTAVVGGRYTTDDRSAIFNNYGQIRPSPPIQISQTSRVPTTLRPDASANRFTWLVGLNYQPDADTLIYGKIATGFKAGGFDAVGEYRPETNTAYEGGVKKTFGEGGRHTFNLAGFYYDYRDLQAAVLLDSAIGGQVFNAGKARIWGLEAETSLKVLDSGRFTLSVNYLDAQYLDFLASYAVQCIGCPASPFPQNGLGDIDADPTRAPIVQPNLAGNRPPQSPRWVIAAGYEHGFDLGDAGTITASVFTRFKSAYFLDIFNYRDSRQDAFTSTDVSLEYQPAEAKWRLQAFVRSIENARPLTFAGFVSAGPDDIYNWQFGAPRTYGLRVSFDF</sequence>
<proteinExistence type="inferred from homology"/>
<keyword evidence="5 11" id="KW-0812">Transmembrane</keyword>
<keyword evidence="3 11" id="KW-1134">Transmembrane beta strand</keyword>
<keyword evidence="13" id="KW-0732">Signal</keyword>
<dbReference type="Pfam" id="PF07715">
    <property type="entry name" value="Plug"/>
    <property type="match status" value="1"/>
</dbReference>
<evidence type="ECO:0000256" key="12">
    <source>
        <dbReference type="RuleBase" id="RU003357"/>
    </source>
</evidence>
<gene>
    <name evidence="16" type="ORF">H7F53_05305</name>
</gene>
<evidence type="ECO:0000256" key="5">
    <source>
        <dbReference type="ARBA" id="ARBA00022692"/>
    </source>
</evidence>
<keyword evidence="17" id="KW-1185">Reference proteome</keyword>
<evidence type="ECO:0000256" key="10">
    <source>
        <dbReference type="ARBA" id="ARBA00023237"/>
    </source>
</evidence>
<keyword evidence="4" id="KW-0410">Iron transport</keyword>
<dbReference type="GO" id="GO:0006826">
    <property type="term" value="P:iron ion transport"/>
    <property type="evidence" value="ECO:0007669"/>
    <property type="project" value="UniProtKB-KW"/>
</dbReference>
<dbReference type="Gene3D" id="2.40.170.20">
    <property type="entry name" value="TonB-dependent receptor, beta-barrel domain"/>
    <property type="match status" value="2"/>
</dbReference>
<name>A0A7X1FX07_9SPHN</name>
<evidence type="ECO:0000256" key="2">
    <source>
        <dbReference type="ARBA" id="ARBA00022448"/>
    </source>
</evidence>
<feature type="domain" description="TonB-dependent receptor-like beta-barrel" evidence="14">
    <location>
        <begin position="306"/>
        <end position="732"/>
    </location>
</feature>
<evidence type="ECO:0000256" key="4">
    <source>
        <dbReference type="ARBA" id="ARBA00022496"/>
    </source>
</evidence>
<dbReference type="PANTHER" id="PTHR32552">
    <property type="entry name" value="FERRICHROME IRON RECEPTOR-RELATED"/>
    <property type="match status" value="1"/>
</dbReference>
<protein>
    <submittedName>
        <fullName evidence="16">TonB-dependent receptor</fullName>
    </submittedName>
</protein>
<dbReference type="SUPFAM" id="SSF56935">
    <property type="entry name" value="Porins"/>
    <property type="match status" value="1"/>
</dbReference>
<keyword evidence="7" id="KW-0406">Ion transport</keyword>
<keyword evidence="16" id="KW-0675">Receptor</keyword>
<feature type="domain" description="TonB-dependent receptor plug" evidence="15">
    <location>
        <begin position="48"/>
        <end position="154"/>
    </location>
</feature>
<dbReference type="InterPro" id="IPR000531">
    <property type="entry name" value="Beta-barrel_TonB"/>
</dbReference>
<evidence type="ECO:0000256" key="11">
    <source>
        <dbReference type="PROSITE-ProRule" id="PRU01360"/>
    </source>
</evidence>
<organism evidence="16 17">
    <name type="scientific">Novosphingobium piscinae</name>
    <dbReference type="NCBI Taxonomy" id="1507448"/>
    <lineage>
        <taxon>Bacteria</taxon>
        <taxon>Pseudomonadati</taxon>
        <taxon>Pseudomonadota</taxon>
        <taxon>Alphaproteobacteria</taxon>
        <taxon>Sphingomonadales</taxon>
        <taxon>Sphingomonadaceae</taxon>
        <taxon>Novosphingobium</taxon>
    </lineage>
</organism>
<evidence type="ECO:0000256" key="7">
    <source>
        <dbReference type="ARBA" id="ARBA00023065"/>
    </source>
</evidence>
<dbReference type="AlphaFoldDB" id="A0A7X1FX07"/>
<keyword evidence="6" id="KW-0408">Iron</keyword>
<dbReference type="InterPro" id="IPR036942">
    <property type="entry name" value="Beta-barrel_TonB_sf"/>
</dbReference>
<evidence type="ECO:0000256" key="9">
    <source>
        <dbReference type="ARBA" id="ARBA00023136"/>
    </source>
</evidence>
<dbReference type="PROSITE" id="PS52016">
    <property type="entry name" value="TONB_DEPENDENT_REC_3"/>
    <property type="match status" value="1"/>
</dbReference>
<comment type="caution">
    <text evidence="16">The sequence shown here is derived from an EMBL/GenBank/DDBJ whole genome shotgun (WGS) entry which is preliminary data.</text>
</comment>
<evidence type="ECO:0000256" key="8">
    <source>
        <dbReference type="ARBA" id="ARBA00023077"/>
    </source>
</evidence>
<keyword evidence="10 11" id="KW-0998">Cell outer membrane</keyword>
<comment type="subcellular location">
    <subcellularLocation>
        <location evidence="1 11">Cell outer membrane</location>
        <topology evidence="1 11">Multi-pass membrane protein</topology>
    </subcellularLocation>
</comment>
<evidence type="ECO:0000256" key="3">
    <source>
        <dbReference type="ARBA" id="ARBA00022452"/>
    </source>
</evidence>
<dbReference type="Pfam" id="PF00593">
    <property type="entry name" value="TonB_dep_Rec_b-barrel"/>
    <property type="match status" value="1"/>
</dbReference>
<dbReference type="GO" id="GO:0009279">
    <property type="term" value="C:cell outer membrane"/>
    <property type="evidence" value="ECO:0007669"/>
    <property type="project" value="UniProtKB-SubCell"/>
</dbReference>
<feature type="signal peptide" evidence="13">
    <location>
        <begin position="1"/>
        <end position="17"/>
    </location>
</feature>
<dbReference type="PANTHER" id="PTHR32552:SF81">
    <property type="entry name" value="TONB-DEPENDENT OUTER MEMBRANE RECEPTOR"/>
    <property type="match status" value="1"/>
</dbReference>
<reference evidence="16 17" key="1">
    <citation type="submission" date="2020-08" db="EMBL/GenBank/DDBJ databases">
        <title>The genome sequence of type strain Novosphingobium piscinae KCTC 42194.</title>
        <authorList>
            <person name="Liu Y."/>
        </authorList>
    </citation>
    <scope>NUCLEOTIDE SEQUENCE [LARGE SCALE GENOMIC DNA]</scope>
    <source>
        <strain evidence="16 17">KCTC 42194</strain>
    </source>
</reference>
<feature type="chain" id="PRO_5031328699" evidence="13">
    <location>
        <begin position="18"/>
        <end position="773"/>
    </location>
</feature>
<dbReference type="InterPro" id="IPR012910">
    <property type="entry name" value="Plug_dom"/>
</dbReference>
<keyword evidence="2 11" id="KW-0813">Transport</keyword>
<dbReference type="Proteomes" id="UP000551327">
    <property type="component" value="Unassembled WGS sequence"/>
</dbReference>
<dbReference type="EMBL" id="JACLAX010000004">
    <property type="protein sequence ID" value="MBC2668556.1"/>
    <property type="molecule type" value="Genomic_DNA"/>
</dbReference>
<keyword evidence="9 11" id="KW-0472">Membrane</keyword>
<evidence type="ECO:0000256" key="6">
    <source>
        <dbReference type="ARBA" id="ARBA00023004"/>
    </source>
</evidence>
<accession>A0A7X1FX07</accession>
<keyword evidence="8 12" id="KW-0798">TonB box</keyword>
<evidence type="ECO:0000259" key="14">
    <source>
        <dbReference type="Pfam" id="PF00593"/>
    </source>
</evidence>
<dbReference type="InterPro" id="IPR039426">
    <property type="entry name" value="TonB-dep_rcpt-like"/>
</dbReference>
<evidence type="ECO:0000256" key="1">
    <source>
        <dbReference type="ARBA" id="ARBA00004571"/>
    </source>
</evidence>
<evidence type="ECO:0000313" key="16">
    <source>
        <dbReference type="EMBL" id="MBC2668556.1"/>
    </source>
</evidence>
<evidence type="ECO:0000256" key="13">
    <source>
        <dbReference type="SAM" id="SignalP"/>
    </source>
</evidence>